<feature type="binding site" evidence="9">
    <location>
        <position position="83"/>
    </location>
    <ligand>
        <name>Mg(2+)</name>
        <dbReference type="ChEBI" id="CHEBI:18420"/>
        <label>1</label>
        <note>catalytic</note>
    </ligand>
</feature>
<evidence type="ECO:0000256" key="5">
    <source>
        <dbReference type="ARBA" id="ARBA00019784"/>
    </source>
</evidence>
<accession>A0A3T0N4T3</accession>
<gene>
    <name evidence="10" type="ORF">EBB79_14870</name>
</gene>
<evidence type="ECO:0000256" key="7">
    <source>
        <dbReference type="ARBA" id="ARBA00022801"/>
    </source>
</evidence>
<dbReference type="PANTHER" id="PTHR20854">
    <property type="entry name" value="INOSITOL MONOPHOSPHATASE"/>
    <property type="match status" value="1"/>
</dbReference>
<evidence type="ECO:0000256" key="6">
    <source>
        <dbReference type="ARBA" id="ARBA00022723"/>
    </source>
</evidence>
<comment type="cofactor">
    <cofactor evidence="2 9">
        <name>Mg(2+)</name>
        <dbReference type="ChEBI" id="CHEBI:18420"/>
    </cofactor>
</comment>
<evidence type="ECO:0000313" key="10">
    <source>
        <dbReference type="EMBL" id="AZV79024.1"/>
    </source>
</evidence>
<dbReference type="PRINTS" id="PR00377">
    <property type="entry name" value="IMPHPHTASES"/>
</dbReference>
<dbReference type="PROSITE" id="PS00629">
    <property type="entry name" value="IMP_1"/>
    <property type="match status" value="1"/>
</dbReference>
<evidence type="ECO:0000256" key="3">
    <source>
        <dbReference type="ARBA" id="ARBA00009759"/>
    </source>
</evidence>
<evidence type="ECO:0000256" key="4">
    <source>
        <dbReference type="ARBA" id="ARBA00013106"/>
    </source>
</evidence>
<comment type="catalytic activity">
    <reaction evidence="1">
        <text>a myo-inositol phosphate + H2O = myo-inositol + phosphate</text>
        <dbReference type="Rhea" id="RHEA:24056"/>
        <dbReference type="ChEBI" id="CHEBI:15377"/>
        <dbReference type="ChEBI" id="CHEBI:17268"/>
        <dbReference type="ChEBI" id="CHEBI:43474"/>
        <dbReference type="ChEBI" id="CHEBI:84139"/>
        <dbReference type="EC" id="3.1.3.25"/>
    </reaction>
</comment>
<feature type="binding site" evidence="9">
    <location>
        <position position="67"/>
    </location>
    <ligand>
        <name>Mg(2+)</name>
        <dbReference type="ChEBI" id="CHEBI:18420"/>
        <label>1</label>
        <note>catalytic</note>
    </ligand>
</feature>
<sequence>MNSRSQKAVEIAKSGGKLALDYFQRVGSLDVVDKGLQDFVSEADQNVELLIRQLIEEAYPDDGIVGEEHAPKPSRSGYNWVIDPIDGTTNFVTAIPAWCVVLAIVKDDQTQIGVILDPIHDETFHAERGGGATLNGNPLICRAGTAMNRGSIGTGYCNRTSKPNTTRLITEVLEQDGVFHRNASGALSLAYTAAGRLIGYIEEHMNAWDCLAGLLITEEAGGRVEQQSADQMIAEGGRVVAGSAGIFDELVRIANTVFED</sequence>
<dbReference type="Gene3D" id="3.30.540.10">
    <property type="entry name" value="Fructose-1,6-Bisphosphatase, subunit A, domain 1"/>
    <property type="match status" value="1"/>
</dbReference>
<keyword evidence="8 9" id="KW-0460">Magnesium</keyword>
<dbReference type="GO" id="GO:0006020">
    <property type="term" value="P:inositol metabolic process"/>
    <property type="evidence" value="ECO:0007669"/>
    <property type="project" value="TreeGrafter"/>
</dbReference>
<evidence type="ECO:0000256" key="9">
    <source>
        <dbReference type="PIRSR" id="PIRSR600760-2"/>
    </source>
</evidence>
<reference evidence="10 11" key="1">
    <citation type="submission" date="2018-10" db="EMBL/GenBank/DDBJ databases">
        <title>Parasedimentitalea marina sp. nov., a psychrophilic bacterium isolated from deep seawater of the New Britain Trench.</title>
        <authorList>
            <person name="Cao J."/>
        </authorList>
    </citation>
    <scope>NUCLEOTIDE SEQUENCE [LARGE SCALE GENOMIC DNA]</scope>
    <source>
        <strain evidence="10 11">W43</strain>
    </source>
</reference>
<feature type="binding site" evidence="9">
    <location>
        <position position="86"/>
    </location>
    <ligand>
        <name>Mg(2+)</name>
        <dbReference type="ChEBI" id="CHEBI:18420"/>
        <label>1</label>
        <note>catalytic</note>
    </ligand>
</feature>
<evidence type="ECO:0000256" key="1">
    <source>
        <dbReference type="ARBA" id="ARBA00001033"/>
    </source>
</evidence>
<dbReference type="PANTHER" id="PTHR20854:SF4">
    <property type="entry name" value="INOSITOL-1-MONOPHOSPHATASE-RELATED"/>
    <property type="match status" value="1"/>
</dbReference>
<dbReference type="KEGG" id="sedi:EBB79_14870"/>
<dbReference type="SUPFAM" id="SSF56655">
    <property type="entry name" value="Carbohydrate phosphatase"/>
    <property type="match status" value="1"/>
</dbReference>
<dbReference type="Pfam" id="PF00459">
    <property type="entry name" value="Inositol_P"/>
    <property type="match status" value="1"/>
</dbReference>
<dbReference type="Gene3D" id="3.40.190.80">
    <property type="match status" value="1"/>
</dbReference>
<keyword evidence="6 9" id="KW-0479">Metal-binding</keyword>
<comment type="similarity">
    <text evidence="3">Belongs to the inositol monophosphatase superfamily.</text>
</comment>
<dbReference type="EMBL" id="CP033219">
    <property type="protein sequence ID" value="AZV79024.1"/>
    <property type="molecule type" value="Genomic_DNA"/>
</dbReference>
<dbReference type="InterPro" id="IPR020583">
    <property type="entry name" value="Inositol_monoP_metal-BS"/>
</dbReference>
<feature type="binding site" evidence="9">
    <location>
        <position position="209"/>
    </location>
    <ligand>
        <name>Mg(2+)</name>
        <dbReference type="ChEBI" id="CHEBI:18420"/>
        <label>1</label>
        <note>catalytic</note>
    </ligand>
</feature>
<proteinExistence type="inferred from homology"/>
<name>A0A3T0N4T3_9RHOB</name>
<dbReference type="AlphaFoldDB" id="A0A3T0N4T3"/>
<dbReference type="GO" id="GO:0046872">
    <property type="term" value="F:metal ion binding"/>
    <property type="evidence" value="ECO:0007669"/>
    <property type="project" value="UniProtKB-KW"/>
</dbReference>
<protein>
    <recommendedName>
        <fullName evidence="5">Inositol-1-monophosphatase</fullName>
        <ecNumber evidence="4">3.1.3.25</ecNumber>
    </recommendedName>
</protein>
<dbReference type="RefSeq" id="WP_127749576.1">
    <property type="nucleotide sequence ID" value="NZ_CP033219.1"/>
</dbReference>
<evidence type="ECO:0000313" key="11">
    <source>
        <dbReference type="Proteomes" id="UP000283063"/>
    </source>
</evidence>
<dbReference type="GO" id="GO:0008934">
    <property type="term" value="F:inositol monophosphate 1-phosphatase activity"/>
    <property type="evidence" value="ECO:0007669"/>
    <property type="project" value="InterPro"/>
</dbReference>
<evidence type="ECO:0000256" key="2">
    <source>
        <dbReference type="ARBA" id="ARBA00001946"/>
    </source>
</evidence>
<feature type="binding site" evidence="9">
    <location>
        <position position="85"/>
    </location>
    <ligand>
        <name>Mg(2+)</name>
        <dbReference type="ChEBI" id="CHEBI:18420"/>
        <label>1</label>
        <note>catalytic</note>
    </ligand>
</feature>
<organism evidence="10 11">
    <name type="scientific">Parasedimentitalea marina</name>
    <dbReference type="NCBI Taxonomy" id="2483033"/>
    <lineage>
        <taxon>Bacteria</taxon>
        <taxon>Pseudomonadati</taxon>
        <taxon>Pseudomonadota</taxon>
        <taxon>Alphaproteobacteria</taxon>
        <taxon>Rhodobacterales</taxon>
        <taxon>Paracoccaceae</taxon>
        <taxon>Parasedimentitalea</taxon>
    </lineage>
</organism>
<dbReference type="FunFam" id="3.30.540.10:FF:000003">
    <property type="entry name" value="Inositol-1-monophosphatase"/>
    <property type="match status" value="1"/>
</dbReference>
<dbReference type="OrthoDB" id="9785695at2"/>
<dbReference type="GO" id="GO:0007165">
    <property type="term" value="P:signal transduction"/>
    <property type="evidence" value="ECO:0007669"/>
    <property type="project" value="TreeGrafter"/>
</dbReference>
<dbReference type="Proteomes" id="UP000283063">
    <property type="component" value="Chromosome"/>
</dbReference>
<dbReference type="PRINTS" id="PR01959">
    <property type="entry name" value="SBIMPHPHTASE"/>
</dbReference>
<evidence type="ECO:0000256" key="8">
    <source>
        <dbReference type="ARBA" id="ARBA00022842"/>
    </source>
</evidence>
<keyword evidence="11" id="KW-1185">Reference proteome</keyword>
<dbReference type="EC" id="3.1.3.25" evidence="4"/>
<dbReference type="InterPro" id="IPR000760">
    <property type="entry name" value="Inositol_monophosphatase-like"/>
</dbReference>
<keyword evidence="7" id="KW-0378">Hydrolase</keyword>
<dbReference type="InterPro" id="IPR022337">
    <property type="entry name" value="Inositol_monophosphatase_SuhB"/>
</dbReference>